<feature type="compositionally biased region" description="Basic and acidic residues" evidence="1">
    <location>
        <begin position="80"/>
        <end position="94"/>
    </location>
</feature>
<evidence type="ECO:0000313" key="3">
    <source>
        <dbReference type="Proteomes" id="UP001497457"/>
    </source>
</evidence>
<gene>
    <name evidence="2" type="ORF">URODEC1_LOCUS36875</name>
</gene>
<feature type="compositionally biased region" description="Basic and acidic residues" evidence="1">
    <location>
        <begin position="28"/>
        <end position="49"/>
    </location>
</feature>
<accession>A0ABC8YPI6</accession>
<dbReference type="Proteomes" id="UP001497457">
    <property type="component" value="Chromosome 17b"/>
</dbReference>
<name>A0ABC8YPI6_9POAL</name>
<proteinExistence type="predicted"/>
<dbReference type="EMBL" id="OZ075127">
    <property type="protein sequence ID" value="CAL4947599.1"/>
    <property type="molecule type" value="Genomic_DNA"/>
</dbReference>
<organism evidence="2 3">
    <name type="scientific">Urochloa decumbens</name>
    <dbReference type="NCBI Taxonomy" id="240449"/>
    <lineage>
        <taxon>Eukaryota</taxon>
        <taxon>Viridiplantae</taxon>
        <taxon>Streptophyta</taxon>
        <taxon>Embryophyta</taxon>
        <taxon>Tracheophyta</taxon>
        <taxon>Spermatophyta</taxon>
        <taxon>Magnoliopsida</taxon>
        <taxon>Liliopsida</taxon>
        <taxon>Poales</taxon>
        <taxon>Poaceae</taxon>
        <taxon>PACMAD clade</taxon>
        <taxon>Panicoideae</taxon>
        <taxon>Panicodae</taxon>
        <taxon>Paniceae</taxon>
        <taxon>Melinidinae</taxon>
        <taxon>Urochloa</taxon>
    </lineage>
</organism>
<feature type="region of interest" description="Disordered" evidence="1">
    <location>
        <begin position="27"/>
        <end position="94"/>
    </location>
</feature>
<evidence type="ECO:0000256" key="1">
    <source>
        <dbReference type="SAM" id="MobiDB-lite"/>
    </source>
</evidence>
<protein>
    <submittedName>
        <fullName evidence="2">Uncharacterized protein</fullName>
    </submittedName>
</protein>
<feature type="compositionally biased region" description="Basic and acidic residues" evidence="1">
    <location>
        <begin position="60"/>
        <end position="73"/>
    </location>
</feature>
<dbReference type="AlphaFoldDB" id="A0ABC8YPI6"/>
<sequence length="147" mass="16473">MEGDDIWATMDSLWFYSSVLLQPLSKHKQSDCAEELQPREQQDPAETHKTASGSSPQPPKRIEEAALATERRAAAPAPATERRAAVRSSRDREWDERMVAWQKEQRRLTRVAAAARCSQARMPPPGEGVAMKAHLRSWAHAVACSVR</sequence>
<reference evidence="3" key="1">
    <citation type="submission" date="2024-06" db="EMBL/GenBank/DDBJ databases">
        <authorList>
            <person name="Ryan C."/>
        </authorList>
    </citation>
    <scope>NUCLEOTIDE SEQUENCE [LARGE SCALE GENOMIC DNA]</scope>
</reference>
<evidence type="ECO:0000313" key="2">
    <source>
        <dbReference type="EMBL" id="CAL4947599.1"/>
    </source>
</evidence>
<reference evidence="2 3" key="2">
    <citation type="submission" date="2024-10" db="EMBL/GenBank/DDBJ databases">
        <authorList>
            <person name="Ryan C."/>
        </authorList>
    </citation>
    <scope>NUCLEOTIDE SEQUENCE [LARGE SCALE GENOMIC DNA]</scope>
</reference>
<keyword evidence="3" id="KW-1185">Reference proteome</keyword>